<dbReference type="AlphaFoldDB" id="A0A9P8HZE7"/>
<reference evidence="1" key="1">
    <citation type="submission" date="2021-03" db="EMBL/GenBank/DDBJ databases">
        <title>Comparative genomics and phylogenomic investigation of the class Geoglossomycetes provide insights into ecological specialization and systematics.</title>
        <authorList>
            <person name="Melie T."/>
            <person name="Pirro S."/>
            <person name="Miller A.N."/>
            <person name="Quandt A."/>
        </authorList>
    </citation>
    <scope>NUCLEOTIDE SEQUENCE</scope>
    <source>
        <strain evidence="1">GBOQ0MN5Z8</strain>
    </source>
</reference>
<evidence type="ECO:0000313" key="2">
    <source>
        <dbReference type="Proteomes" id="UP000698800"/>
    </source>
</evidence>
<evidence type="ECO:0000313" key="1">
    <source>
        <dbReference type="EMBL" id="KAH0542754.1"/>
    </source>
</evidence>
<sequence length="141" mass="16420">MLYEKPSHLEPVSELFSPYPPEQWGQLGVELAEEFFTRTRFYFISIPARKGFLEYFGQSARQLLGRITLKYPNPIGHEADQTFKMLKRCDYPRSLRLVVDQDDTTSTMIRPKQCRDVWEVPGMKKLRMESNSLAGARDALN</sequence>
<dbReference type="Proteomes" id="UP000698800">
    <property type="component" value="Unassembled WGS sequence"/>
</dbReference>
<proteinExistence type="predicted"/>
<organism evidence="1 2">
    <name type="scientific">Glutinoglossum americanum</name>
    <dbReference type="NCBI Taxonomy" id="1670608"/>
    <lineage>
        <taxon>Eukaryota</taxon>
        <taxon>Fungi</taxon>
        <taxon>Dikarya</taxon>
        <taxon>Ascomycota</taxon>
        <taxon>Pezizomycotina</taxon>
        <taxon>Geoglossomycetes</taxon>
        <taxon>Geoglossales</taxon>
        <taxon>Geoglossaceae</taxon>
        <taxon>Glutinoglossum</taxon>
    </lineage>
</organism>
<comment type="caution">
    <text evidence="1">The sequence shown here is derived from an EMBL/GenBank/DDBJ whole genome shotgun (WGS) entry which is preliminary data.</text>
</comment>
<name>A0A9P8HZE7_9PEZI</name>
<protein>
    <submittedName>
        <fullName evidence="1">Uncharacterized protein</fullName>
    </submittedName>
</protein>
<gene>
    <name evidence="1" type="ORF">FGG08_002893</name>
</gene>
<accession>A0A9P8HZE7</accession>
<dbReference type="EMBL" id="JAGHQL010000047">
    <property type="protein sequence ID" value="KAH0542754.1"/>
    <property type="molecule type" value="Genomic_DNA"/>
</dbReference>
<keyword evidence="2" id="KW-1185">Reference proteome</keyword>